<dbReference type="EMBL" id="JAQQDH010000002">
    <property type="protein sequence ID" value="MFM0443645.1"/>
    <property type="molecule type" value="Genomic_DNA"/>
</dbReference>
<dbReference type="InterPro" id="IPR011990">
    <property type="entry name" value="TPR-like_helical_dom_sf"/>
</dbReference>
<dbReference type="Gene3D" id="1.25.40.10">
    <property type="entry name" value="Tetratricopeptide repeat domain"/>
    <property type="match status" value="1"/>
</dbReference>
<accession>A0ABW9BY92</accession>
<evidence type="ECO:0000256" key="1">
    <source>
        <dbReference type="PROSITE-ProRule" id="PRU00339"/>
    </source>
</evidence>
<dbReference type="RefSeq" id="WP_408128265.1">
    <property type="nucleotide sequence ID" value="NZ_JAQQDH010000002.1"/>
</dbReference>
<reference evidence="2 3" key="1">
    <citation type="journal article" date="2024" name="Chem. Sci.">
        <title>Discovery of megapolipeptins by genome mining of a Burkholderiales bacteria collection.</title>
        <authorList>
            <person name="Paulo B.S."/>
            <person name="Recchia M.J.J."/>
            <person name="Lee S."/>
            <person name="Fergusson C.H."/>
            <person name="Romanowski S.B."/>
            <person name="Hernandez A."/>
            <person name="Krull N."/>
            <person name="Liu D.Y."/>
            <person name="Cavanagh H."/>
            <person name="Bos A."/>
            <person name="Gray C.A."/>
            <person name="Murphy B.T."/>
            <person name="Linington R.G."/>
            <person name="Eustaquio A.S."/>
        </authorList>
    </citation>
    <scope>NUCLEOTIDE SEQUENCE [LARGE SCALE GENOMIC DNA]</scope>
    <source>
        <strain evidence="2 3">RL17-379-BIB-C</strain>
    </source>
</reference>
<dbReference type="SUPFAM" id="SSF51197">
    <property type="entry name" value="Clavaminate synthase-like"/>
    <property type="match status" value="1"/>
</dbReference>
<feature type="repeat" description="TPR" evidence="1">
    <location>
        <begin position="50"/>
        <end position="83"/>
    </location>
</feature>
<sequence length="495" mass="55843">MDLRQGTPIAGPPSHVAGLVASARRLFESRRYAEAGAYLSDALALDPDLPLPHYYMGRLREIQGDNEEALVHFQSALTLDPSLKSARQHMAVLLVRLGRRDESLPLWHAELSGNGRSLVWIQTLIRNAMCSRDLTLAGQYAEIAAQFRWGWSSPAMETWQFNFHNPPSIPLSIPKLCHDVQQFQYLRGKGILGNEFVPVIDAYQNIIDSLASRGSDVRVPIGGKEHSDIRHVYNRLIHLSPAVRVKRALSNTWDAAIIERQYIDNLPGIAVVDDFLSNEALEGLRKFCLESTVWFHNRYAHGRLGAFFQDGFNCPLLLQIAEELRDALPRVIGNRYPLRQVWGFKNVQPLPAGVTTHADFAAVNVNFWITPEDANLDQTTGGLVIYDVDAPMHWDFDTYNGSDMIKPFLRRQASAAVTIPYRQNRAIIFNSDLFHATAAVSFRPGYENHRINVTMLYGDREDDVHHRQLGKPDRTNGLVSAWRPASIAGLRKARR</sequence>
<keyword evidence="3" id="KW-1185">Reference proteome</keyword>
<evidence type="ECO:0000313" key="2">
    <source>
        <dbReference type="EMBL" id="MFM0443645.1"/>
    </source>
</evidence>
<comment type="caution">
    <text evidence="2">The sequence shown here is derived from an EMBL/GenBank/DDBJ whole genome shotgun (WGS) entry which is preliminary data.</text>
</comment>
<dbReference type="InterPro" id="IPR019734">
    <property type="entry name" value="TPR_rpt"/>
</dbReference>
<gene>
    <name evidence="2" type="ORF">PQR00_08590</name>
</gene>
<protein>
    <submittedName>
        <fullName evidence="2">Tetratricopeptide repeat protein</fullName>
    </submittedName>
</protein>
<proteinExistence type="predicted"/>
<evidence type="ECO:0000313" key="3">
    <source>
        <dbReference type="Proteomes" id="UP001629288"/>
    </source>
</evidence>
<dbReference type="SUPFAM" id="SSF48452">
    <property type="entry name" value="TPR-like"/>
    <property type="match status" value="1"/>
</dbReference>
<dbReference type="SMART" id="SM00028">
    <property type="entry name" value="TPR"/>
    <property type="match status" value="1"/>
</dbReference>
<name>A0ABW9BY92_9BURK</name>
<organism evidence="2 3">
    <name type="scientific">Paraburkholderia strydomiana</name>
    <dbReference type="NCBI Taxonomy" id="1245417"/>
    <lineage>
        <taxon>Bacteria</taxon>
        <taxon>Pseudomonadati</taxon>
        <taxon>Pseudomonadota</taxon>
        <taxon>Betaproteobacteria</taxon>
        <taxon>Burkholderiales</taxon>
        <taxon>Burkholderiaceae</taxon>
        <taxon>Paraburkholderia</taxon>
    </lineage>
</organism>
<dbReference type="Proteomes" id="UP001629288">
    <property type="component" value="Unassembled WGS sequence"/>
</dbReference>
<keyword evidence="1" id="KW-0802">TPR repeat</keyword>
<dbReference type="PROSITE" id="PS50005">
    <property type="entry name" value="TPR"/>
    <property type="match status" value="1"/>
</dbReference>